<dbReference type="GO" id="GO:0030388">
    <property type="term" value="P:fructose 1,6-bisphosphate metabolic process"/>
    <property type="evidence" value="ECO:0007669"/>
    <property type="project" value="TreeGrafter"/>
</dbReference>
<dbReference type="InterPro" id="IPR035966">
    <property type="entry name" value="PKF_sf"/>
</dbReference>
<feature type="domain" description="Phosphofructokinase" evidence="12">
    <location>
        <begin position="3"/>
        <end position="288"/>
    </location>
</feature>
<evidence type="ECO:0000256" key="11">
    <source>
        <dbReference type="ARBA" id="ARBA00038478"/>
    </source>
</evidence>
<dbReference type="Gene3D" id="3.40.50.450">
    <property type="match status" value="1"/>
</dbReference>
<dbReference type="GO" id="GO:0003872">
    <property type="term" value="F:6-phosphofructokinase activity"/>
    <property type="evidence" value="ECO:0007669"/>
    <property type="project" value="UniProtKB-EC"/>
</dbReference>
<evidence type="ECO:0000259" key="12">
    <source>
        <dbReference type="Pfam" id="PF00365"/>
    </source>
</evidence>
<name>A0A398D2G6_9BACT</name>
<evidence type="ECO:0000256" key="5">
    <source>
        <dbReference type="ARBA" id="ARBA00022490"/>
    </source>
</evidence>
<comment type="cofactor">
    <cofactor evidence="1">
        <name>Mg(2+)</name>
        <dbReference type="ChEBI" id="CHEBI:18420"/>
    </cofactor>
</comment>
<dbReference type="GO" id="GO:0006002">
    <property type="term" value="P:fructose 6-phosphate metabolic process"/>
    <property type="evidence" value="ECO:0007669"/>
    <property type="project" value="InterPro"/>
</dbReference>
<dbReference type="NCBIfam" id="NF002872">
    <property type="entry name" value="PRK03202.1"/>
    <property type="match status" value="1"/>
</dbReference>
<dbReference type="PRINTS" id="PR00476">
    <property type="entry name" value="PHFRCTKINASE"/>
</dbReference>
<reference evidence="13 14" key="1">
    <citation type="submission" date="2018-09" db="EMBL/GenBank/DDBJ databases">
        <title>Discovery and Ecogenomic Context for Candidatus Cryosericales, a Global Caldiserica Order Active in Thawing Permafrost.</title>
        <authorList>
            <person name="Martinez M.A."/>
            <person name="Woodcroft B.J."/>
            <person name="Ignacio Espinoza J.C."/>
            <person name="Zayed A."/>
            <person name="Singleton C.M."/>
            <person name="Boyd J."/>
            <person name="Li Y.-F."/>
            <person name="Purvine S."/>
            <person name="Maughan H."/>
            <person name="Hodgkins S.B."/>
            <person name="Anderson D."/>
            <person name="Sederholm M."/>
            <person name="Temperton B."/>
            <person name="Saleska S.R."/>
            <person name="Tyson G.W."/>
            <person name="Rich V.I."/>
        </authorList>
    </citation>
    <scope>NUCLEOTIDE SEQUENCE [LARGE SCALE GENOMIC DNA]</scope>
    <source>
        <strain evidence="13 14">SMC7</strain>
    </source>
</reference>
<dbReference type="Gene3D" id="3.40.50.460">
    <property type="entry name" value="Phosphofructokinase domain"/>
    <property type="match status" value="1"/>
</dbReference>
<dbReference type="GO" id="GO:0048029">
    <property type="term" value="F:monosaccharide binding"/>
    <property type="evidence" value="ECO:0007669"/>
    <property type="project" value="TreeGrafter"/>
</dbReference>
<keyword evidence="10" id="KW-0324">Glycolysis</keyword>
<dbReference type="OrthoDB" id="9802503at2"/>
<dbReference type="EC" id="2.7.1.11" evidence="4"/>
<organism evidence="13 14">
    <name type="scientific">Candidatus Cryosericum terrychapinii</name>
    <dbReference type="NCBI Taxonomy" id="2290919"/>
    <lineage>
        <taxon>Bacteria</taxon>
        <taxon>Pseudomonadati</taxon>
        <taxon>Caldisericota/Cryosericota group</taxon>
        <taxon>Candidatus Cryosericota</taxon>
        <taxon>Candidatus Cryosericia</taxon>
        <taxon>Candidatus Cryosericales</taxon>
        <taxon>Candidatus Cryosericaceae</taxon>
        <taxon>Candidatus Cryosericum</taxon>
    </lineage>
</organism>
<keyword evidence="7" id="KW-0479">Metal-binding</keyword>
<dbReference type="RefSeq" id="WP_119088399.1">
    <property type="nucleotide sequence ID" value="NZ_QXIS01000001.1"/>
</dbReference>
<keyword evidence="8 13" id="KW-0418">Kinase</keyword>
<evidence type="ECO:0000256" key="4">
    <source>
        <dbReference type="ARBA" id="ARBA00012055"/>
    </source>
</evidence>
<dbReference type="GO" id="GO:0016208">
    <property type="term" value="F:AMP binding"/>
    <property type="evidence" value="ECO:0007669"/>
    <property type="project" value="TreeGrafter"/>
</dbReference>
<keyword evidence="9" id="KW-0460">Magnesium</keyword>
<dbReference type="EMBL" id="QXIS01000001">
    <property type="protein sequence ID" value="RIE06968.1"/>
    <property type="molecule type" value="Genomic_DNA"/>
</dbReference>
<dbReference type="GO" id="GO:0042802">
    <property type="term" value="F:identical protein binding"/>
    <property type="evidence" value="ECO:0007669"/>
    <property type="project" value="TreeGrafter"/>
</dbReference>
<dbReference type="Pfam" id="PF00365">
    <property type="entry name" value="PFK"/>
    <property type="match status" value="1"/>
</dbReference>
<evidence type="ECO:0000313" key="14">
    <source>
        <dbReference type="Proteomes" id="UP000266328"/>
    </source>
</evidence>
<comment type="pathway">
    <text evidence="3">Carbohydrate degradation; glycolysis; D-glyceraldehyde 3-phosphate and glycerone phosphate from D-glucose: step 3/4.</text>
</comment>
<keyword evidence="5" id="KW-0963">Cytoplasm</keyword>
<dbReference type="InterPro" id="IPR012003">
    <property type="entry name" value="ATP_PFK_prok-type"/>
</dbReference>
<dbReference type="UniPathway" id="UPA00109">
    <property type="reaction ID" value="UER00182"/>
</dbReference>
<dbReference type="GO" id="GO:0061621">
    <property type="term" value="P:canonical glycolysis"/>
    <property type="evidence" value="ECO:0007669"/>
    <property type="project" value="TreeGrafter"/>
</dbReference>
<evidence type="ECO:0000256" key="1">
    <source>
        <dbReference type="ARBA" id="ARBA00001946"/>
    </source>
</evidence>
<accession>A0A398D2G6</accession>
<evidence type="ECO:0000256" key="7">
    <source>
        <dbReference type="ARBA" id="ARBA00022723"/>
    </source>
</evidence>
<evidence type="ECO:0000256" key="6">
    <source>
        <dbReference type="ARBA" id="ARBA00022679"/>
    </source>
</evidence>
<evidence type="ECO:0000256" key="8">
    <source>
        <dbReference type="ARBA" id="ARBA00022777"/>
    </source>
</evidence>
<dbReference type="GO" id="GO:0005945">
    <property type="term" value="C:6-phosphofructokinase complex"/>
    <property type="evidence" value="ECO:0007669"/>
    <property type="project" value="TreeGrafter"/>
</dbReference>
<dbReference type="GO" id="GO:0046872">
    <property type="term" value="F:metal ion binding"/>
    <property type="evidence" value="ECO:0007669"/>
    <property type="project" value="UniProtKB-KW"/>
</dbReference>
<evidence type="ECO:0000256" key="2">
    <source>
        <dbReference type="ARBA" id="ARBA00004496"/>
    </source>
</evidence>
<dbReference type="GO" id="GO:0070095">
    <property type="term" value="F:fructose-6-phosphate binding"/>
    <property type="evidence" value="ECO:0007669"/>
    <property type="project" value="TreeGrafter"/>
</dbReference>
<dbReference type="PIRSF" id="PIRSF000532">
    <property type="entry name" value="ATP_PFK_prok"/>
    <property type="match status" value="1"/>
</dbReference>
<dbReference type="PANTHER" id="PTHR13697:SF52">
    <property type="entry name" value="ATP-DEPENDENT 6-PHOSPHOFRUCTOKINASE 3"/>
    <property type="match status" value="1"/>
</dbReference>
<dbReference type="PANTHER" id="PTHR13697">
    <property type="entry name" value="PHOSPHOFRUCTOKINASE"/>
    <property type="match status" value="1"/>
</dbReference>
<evidence type="ECO:0000256" key="3">
    <source>
        <dbReference type="ARBA" id="ARBA00004679"/>
    </source>
</evidence>
<dbReference type="Proteomes" id="UP000266328">
    <property type="component" value="Unassembled WGS sequence"/>
</dbReference>
<evidence type="ECO:0000313" key="13">
    <source>
        <dbReference type="EMBL" id="RIE06968.1"/>
    </source>
</evidence>
<gene>
    <name evidence="13" type="ORF">SMC7_00335</name>
</gene>
<dbReference type="AlphaFoldDB" id="A0A398D2G6"/>
<comment type="subcellular location">
    <subcellularLocation>
        <location evidence="2">Cytoplasm</location>
    </subcellularLocation>
</comment>
<proteinExistence type="inferred from homology"/>
<dbReference type="InterPro" id="IPR000023">
    <property type="entry name" value="Phosphofructokinase_dom"/>
</dbReference>
<keyword evidence="14" id="KW-1185">Reference proteome</keyword>
<dbReference type="FunFam" id="3.40.50.460:FF:000002">
    <property type="entry name" value="ATP-dependent 6-phosphofructokinase"/>
    <property type="match status" value="1"/>
</dbReference>
<evidence type="ECO:0000256" key="10">
    <source>
        <dbReference type="ARBA" id="ARBA00023152"/>
    </source>
</evidence>
<comment type="caution">
    <text evidence="13">The sequence shown here is derived from an EMBL/GenBank/DDBJ whole genome shotgun (WGS) entry which is preliminary data.</text>
</comment>
<keyword evidence="6 13" id="KW-0808">Transferase</keyword>
<evidence type="ECO:0000256" key="9">
    <source>
        <dbReference type="ARBA" id="ARBA00022842"/>
    </source>
</evidence>
<protein>
    <recommendedName>
        <fullName evidence="4">6-phosphofructokinase</fullName>
        <ecNumber evidence="4">2.7.1.11</ecNumber>
    </recommendedName>
</protein>
<dbReference type="SUPFAM" id="SSF53784">
    <property type="entry name" value="Phosphofructokinase"/>
    <property type="match status" value="1"/>
</dbReference>
<dbReference type="GO" id="GO:0005524">
    <property type="term" value="F:ATP binding"/>
    <property type="evidence" value="ECO:0007669"/>
    <property type="project" value="InterPro"/>
</dbReference>
<dbReference type="InterPro" id="IPR022953">
    <property type="entry name" value="ATP_PFK"/>
</dbReference>
<comment type="similarity">
    <text evidence="11">Belongs to the phosphofructokinase type A (PFKA) family.</text>
</comment>
<sequence>MRRIAIMTAGADAPGMNAAIRSVARRSFELGYDVLMVRDGFEGLVRGDIEIMNKKTVSGILPLGGSIFGCSRVSPEFAVQNLAKIRDVLESNSITTSIIIGDRSAVAVAAVFDANSIPCVVVPNTIDNDIFGTDFSIGFDSAITTISEALDKLHSTASAHHRVMIVEVMGRQSGWLALYGGLAGGADFIAIPEQPVPIETLATHLKQRKEEGKDFSIVVVAEGYPVTIHEPTVAGRPVAGYGLAEALASTTNLSIRVTVLGYLQRGGSPTVFDRLLATRLGLAAVNAVREGKTGILVGEVGQRIAFTDLREATTQPHIIPADIVLQAKTFY</sequence>